<dbReference type="EMBL" id="CADIKF010000022">
    <property type="protein sequence ID" value="CAB3759082.1"/>
    <property type="molecule type" value="Genomic_DNA"/>
</dbReference>
<name>A0A6J5E1X3_9BURK</name>
<accession>A0A6J5E1X3</accession>
<proteinExistence type="predicted"/>
<evidence type="ECO:0000313" key="2">
    <source>
        <dbReference type="Proteomes" id="UP000494329"/>
    </source>
</evidence>
<gene>
    <name evidence="1" type="ORF">LMG29739_03104</name>
</gene>
<protein>
    <submittedName>
        <fullName evidence="1">Uncharacterized protein</fullName>
    </submittedName>
</protein>
<organism evidence="1 2">
    <name type="scientific">Paraburkholderia solisilvae</name>
    <dbReference type="NCBI Taxonomy" id="624376"/>
    <lineage>
        <taxon>Bacteria</taxon>
        <taxon>Pseudomonadati</taxon>
        <taxon>Pseudomonadota</taxon>
        <taxon>Betaproteobacteria</taxon>
        <taxon>Burkholderiales</taxon>
        <taxon>Burkholderiaceae</taxon>
        <taxon>Paraburkholderia</taxon>
    </lineage>
</organism>
<evidence type="ECO:0000313" key="1">
    <source>
        <dbReference type="EMBL" id="CAB3759082.1"/>
    </source>
</evidence>
<dbReference type="Proteomes" id="UP000494329">
    <property type="component" value="Unassembled WGS sequence"/>
</dbReference>
<keyword evidence="2" id="KW-1185">Reference proteome</keyword>
<reference evidence="1 2" key="1">
    <citation type="submission" date="2020-04" db="EMBL/GenBank/DDBJ databases">
        <authorList>
            <person name="De Canck E."/>
        </authorList>
    </citation>
    <scope>NUCLEOTIDE SEQUENCE [LARGE SCALE GENOMIC DNA]</scope>
    <source>
        <strain evidence="1 2">LMG 29739</strain>
    </source>
</reference>
<sequence length="76" mass="8613">MEELFQLLRRRLLALARHLQSAMLLKVDHFAHDEAPDSASVLRVTIEPSSSSCRFSGSAHAYRLSSWEPSALGWQF</sequence>
<dbReference type="AlphaFoldDB" id="A0A6J5E1X3"/>